<dbReference type="GO" id="GO:0008276">
    <property type="term" value="F:protein methyltransferase activity"/>
    <property type="evidence" value="ECO:0007669"/>
    <property type="project" value="InterPro"/>
</dbReference>
<dbReference type="InterPro" id="IPR019410">
    <property type="entry name" value="Methyltransf_16"/>
</dbReference>
<proteinExistence type="predicted"/>
<accession>A0A1D6LQZ5</accession>
<dbReference type="Pfam" id="PF10294">
    <property type="entry name" value="Methyltransf_16"/>
    <property type="match status" value="1"/>
</dbReference>
<protein>
    <submittedName>
        <fullName evidence="1">Putative methyltransferase family protein</fullName>
    </submittedName>
</protein>
<keyword evidence="1" id="KW-0489">Methyltransferase</keyword>
<organism evidence="1">
    <name type="scientific">Zea mays</name>
    <name type="common">Maize</name>
    <dbReference type="NCBI Taxonomy" id="4577"/>
    <lineage>
        <taxon>Eukaryota</taxon>
        <taxon>Viridiplantae</taxon>
        <taxon>Streptophyta</taxon>
        <taxon>Embryophyta</taxon>
        <taxon>Tracheophyta</taxon>
        <taxon>Spermatophyta</taxon>
        <taxon>Magnoliopsida</taxon>
        <taxon>Liliopsida</taxon>
        <taxon>Poales</taxon>
        <taxon>Poaceae</taxon>
        <taxon>PACMAD clade</taxon>
        <taxon>Panicoideae</taxon>
        <taxon>Andropogonodae</taxon>
        <taxon>Andropogoneae</taxon>
        <taxon>Tripsacinae</taxon>
        <taxon>Zea</taxon>
    </lineage>
</organism>
<dbReference type="ExpressionAtlas" id="A0A1D6LQZ5">
    <property type="expression patterns" value="baseline and differential"/>
</dbReference>
<dbReference type="GO" id="GO:0032259">
    <property type="term" value="P:methylation"/>
    <property type="evidence" value="ECO:0007669"/>
    <property type="project" value="UniProtKB-KW"/>
</dbReference>
<dbReference type="FunFam" id="3.40.50.150:FF:000267">
    <property type="entry name" value="Putative methyltransferase family protein"/>
    <property type="match status" value="1"/>
</dbReference>
<dbReference type="InterPro" id="IPR038899">
    <property type="entry name" value="METTL22"/>
</dbReference>
<dbReference type="Gene3D" id="3.40.50.150">
    <property type="entry name" value="Vaccinia Virus protein VP39"/>
    <property type="match status" value="1"/>
</dbReference>
<dbReference type="EMBL" id="CM000782">
    <property type="protein sequence ID" value="AQK81884.1"/>
    <property type="molecule type" value="Genomic_DNA"/>
</dbReference>
<reference evidence="1" key="1">
    <citation type="submission" date="2015-12" db="EMBL/GenBank/DDBJ databases">
        <title>Update maize B73 reference genome by single molecule sequencing technologies.</title>
        <authorList>
            <consortium name="Maize Genome Sequencing Project"/>
            <person name="Ware D."/>
        </authorList>
    </citation>
    <scope>NUCLEOTIDE SEQUENCE</scope>
    <source>
        <tissue evidence="1">Seedling</tissue>
    </source>
</reference>
<gene>
    <name evidence="1" type="ORF">ZEAMMB73_Zm00001d036764</name>
</gene>
<dbReference type="PANTHER" id="PTHR23108:SF0">
    <property type="entry name" value="METHYLTRANSFERASE-LIKE PROTEIN 22"/>
    <property type="match status" value="1"/>
</dbReference>
<dbReference type="InterPro" id="IPR029063">
    <property type="entry name" value="SAM-dependent_MTases_sf"/>
</dbReference>
<dbReference type="PANTHER" id="PTHR23108">
    <property type="entry name" value="METHYLTRANSFERASE-RELATED"/>
    <property type="match status" value="1"/>
</dbReference>
<dbReference type="SUPFAM" id="SSF53335">
    <property type="entry name" value="S-adenosyl-L-methionine-dependent methyltransferases"/>
    <property type="match status" value="1"/>
</dbReference>
<evidence type="ECO:0000313" key="1">
    <source>
        <dbReference type="EMBL" id="AQK81884.1"/>
    </source>
</evidence>
<sequence>MEAAGGGAEDEQVMSEVHLGCPPHFSGLLVSHFSFSSRPLGPYGHKGGGGGGGGSELVAATSGSAVQVWKAALLLSDFILHESFSSPNFDGVTAIEIGAGTGGLVGLALARVARRIFVTDRGTDILDNCLANLHINSGMLRFDEAKVCVRELDWKMAWPPPVGTYDPSDPSRYLWSASEVEEAEKATVLFAADVIYSDDLTNLFFNTVKKLMSVGAKKVLYLALEKRYNFSVDELDVVANGYTHFRSFFTAQDEHGDPSNRSGPGFVGKQIDPAEIPQYIREYERGKDLEMWMIMYSPEEKQHSNSTKTVFSF</sequence>
<name>A0A1D6LQZ5_MAIZE</name>
<keyword evidence="1" id="KW-0808">Transferase</keyword>
<dbReference type="AlphaFoldDB" id="A0A1D6LQZ5"/>